<keyword evidence="9" id="KW-1185">Reference proteome</keyword>
<dbReference type="GO" id="GO:0005576">
    <property type="term" value="C:extracellular region"/>
    <property type="evidence" value="ECO:0007669"/>
    <property type="project" value="UniProtKB-SubCell"/>
</dbReference>
<keyword evidence="7" id="KW-0732">Signal</keyword>
<keyword evidence="5" id="KW-0027">Amidation</keyword>
<feature type="chain" id="PRO_5022711940" description="Pheromone biosynthesis activating neuropeptide" evidence="7">
    <location>
        <begin position="25"/>
        <end position="151"/>
    </location>
</feature>
<keyword evidence="4" id="KW-0372">Hormone</keyword>
<dbReference type="GO" id="GO:0007218">
    <property type="term" value="P:neuropeptide signaling pathway"/>
    <property type="evidence" value="ECO:0007669"/>
    <property type="project" value="UniProtKB-KW"/>
</dbReference>
<dbReference type="Pfam" id="PF05874">
    <property type="entry name" value="PBAN"/>
    <property type="match status" value="1"/>
</dbReference>
<protein>
    <recommendedName>
        <fullName evidence="10">Pheromone biosynthesis activating neuropeptide</fullName>
    </recommendedName>
</protein>
<evidence type="ECO:0000256" key="4">
    <source>
        <dbReference type="ARBA" id="ARBA00022702"/>
    </source>
</evidence>
<dbReference type="PROSITE" id="PS00539">
    <property type="entry name" value="PYROKININ"/>
    <property type="match status" value="2"/>
</dbReference>
<organism evidence="8 9">
    <name type="scientific">Leptidea sinapis</name>
    <dbReference type="NCBI Taxonomy" id="189913"/>
    <lineage>
        <taxon>Eukaryota</taxon>
        <taxon>Metazoa</taxon>
        <taxon>Ecdysozoa</taxon>
        <taxon>Arthropoda</taxon>
        <taxon>Hexapoda</taxon>
        <taxon>Insecta</taxon>
        <taxon>Pterygota</taxon>
        <taxon>Neoptera</taxon>
        <taxon>Endopterygota</taxon>
        <taxon>Lepidoptera</taxon>
        <taxon>Glossata</taxon>
        <taxon>Ditrysia</taxon>
        <taxon>Papilionoidea</taxon>
        <taxon>Pieridae</taxon>
        <taxon>Dismorphiinae</taxon>
        <taxon>Leptidea</taxon>
    </lineage>
</organism>
<name>A0A5E4PZ28_9NEOP</name>
<evidence type="ECO:0000256" key="1">
    <source>
        <dbReference type="ARBA" id="ARBA00004613"/>
    </source>
</evidence>
<dbReference type="PROSITE" id="PS51257">
    <property type="entry name" value="PROKAR_LIPOPROTEIN"/>
    <property type="match status" value="1"/>
</dbReference>
<keyword evidence="6" id="KW-0527">Neuropeptide</keyword>
<feature type="signal peptide" evidence="7">
    <location>
        <begin position="1"/>
        <end position="24"/>
    </location>
</feature>
<evidence type="ECO:0000313" key="8">
    <source>
        <dbReference type="EMBL" id="VVC91280.1"/>
    </source>
</evidence>
<proteinExistence type="inferred from homology"/>
<comment type="subcellular location">
    <subcellularLocation>
        <location evidence="1">Secreted</location>
    </subcellularLocation>
</comment>
<dbReference type="Proteomes" id="UP000324832">
    <property type="component" value="Unassembled WGS sequence"/>
</dbReference>
<evidence type="ECO:0000256" key="7">
    <source>
        <dbReference type="SAM" id="SignalP"/>
    </source>
</evidence>
<dbReference type="InterPro" id="IPR008730">
    <property type="entry name" value="PBAN"/>
</dbReference>
<evidence type="ECO:0000256" key="6">
    <source>
        <dbReference type="ARBA" id="ARBA00023320"/>
    </source>
</evidence>
<dbReference type="GO" id="GO:0042811">
    <property type="term" value="P:pheromone biosynthetic process"/>
    <property type="evidence" value="ECO:0007669"/>
    <property type="project" value="InterPro"/>
</dbReference>
<dbReference type="GO" id="GO:0005184">
    <property type="term" value="F:neuropeptide hormone activity"/>
    <property type="evidence" value="ECO:0007669"/>
    <property type="project" value="InterPro"/>
</dbReference>
<accession>A0A5E4PZ28</accession>
<evidence type="ECO:0000256" key="3">
    <source>
        <dbReference type="ARBA" id="ARBA00022525"/>
    </source>
</evidence>
<keyword evidence="3" id="KW-0964">Secreted</keyword>
<reference evidence="8 9" key="1">
    <citation type="submission" date="2017-07" db="EMBL/GenBank/DDBJ databases">
        <authorList>
            <person name="Talla V."/>
            <person name="Backstrom N."/>
        </authorList>
    </citation>
    <scope>NUCLEOTIDE SEQUENCE [LARGE SCALE GENOMIC DNA]</scope>
</reference>
<dbReference type="EMBL" id="FZQP02001015">
    <property type="protein sequence ID" value="VVC91280.1"/>
    <property type="molecule type" value="Genomic_DNA"/>
</dbReference>
<evidence type="ECO:0000313" key="9">
    <source>
        <dbReference type="Proteomes" id="UP000324832"/>
    </source>
</evidence>
<sequence length="151" mass="17292">MASRKESFISILILASCSLGIVCGDDFKLLEAADAVNFYYNQLPYDMQAEAQDKRVIFTPKLGRAVEEGMGYDNVEYTPRLGRRKLPQDLPPLSEDDVYNYDQAANSKASYFSPRLGRNYNFSPRLGRELNYELYPRAPRFTRSVNATKLR</sequence>
<dbReference type="InterPro" id="IPR001484">
    <property type="entry name" value="Pyrokinin_CS"/>
</dbReference>
<evidence type="ECO:0008006" key="10">
    <source>
        <dbReference type="Google" id="ProtNLM"/>
    </source>
</evidence>
<dbReference type="AlphaFoldDB" id="A0A5E4PZ28"/>
<evidence type="ECO:0000256" key="5">
    <source>
        <dbReference type="ARBA" id="ARBA00022815"/>
    </source>
</evidence>
<evidence type="ECO:0000256" key="2">
    <source>
        <dbReference type="ARBA" id="ARBA00007714"/>
    </source>
</evidence>
<gene>
    <name evidence="8" type="ORF">LSINAPIS_LOCUS3986</name>
</gene>
<comment type="similarity">
    <text evidence="2">Belongs to the pyrokinin family.</text>
</comment>